<evidence type="ECO:0000256" key="3">
    <source>
        <dbReference type="ARBA" id="ARBA00023277"/>
    </source>
</evidence>
<dbReference type="Gene3D" id="3.20.20.70">
    <property type="entry name" value="Aldolase class I"/>
    <property type="match status" value="1"/>
</dbReference>
<dbReference type="InterPro" id="IPR013785">
    <property type="entry name" value="Aldolase_TIM"/>
</dbReference>
<dbReference type="GeneID" id="30032803"/>
<dbReference type="KEGG" id="slb:AWJ20_1044"/>
<dbReference type="GO" id="GO:0047274">
    <property type="term" value="F:galactinol-sucrose galactosyltransferase activity"/>
    <property type="evidence" value="ECO:0007669"/>
    <property type="project" value="UniProtKB-EC"/>
</dbReference>
<dbReference type="InterPro" id="IPR008811">
    <property type="entry name" value="Glycosyl_hydrolases_36"/>
</dbReference>
<dbReference type="PANTHER" id="PTHR31268:SF32">
    <property type="entry name" value="GALACTINOL--SUCROSE GALACTOSYLTRANSFERASE 2-RELATED"/>
    <property type="match status" value="1"/>
</dbReference>
<dbReference type="EMBL" id="CP014501">
    <property type="protein sequence ID" value="ANB12774.1"/>
    <property type="molecule type" value="Genomic_DNA"/>
</dbReference>
<dbReference type="PANTHER" id="PTHR31268">
    <property type="match status" value="1"/>
</dbReference>
<evidence type="ECO:0000313" key="6">
    <source>
        <dbReference type="Proteomes" id="UP000189580"/>
    </source>
</evidence>
<evidence type="ECO:0000256" key="4">
    <source>
        <dbReference type="ARBA" id="ARBA00049426"/>
    </source>
</evidence>
<gene>
    <name evidence="5" type="ORF">AWJ20_1044</name>
</gene>
<evidence type="ECO:0000256" key="2">
    <source>
        <dbReference type="ARBA" id="ARBA00007240"/>
    </source>
</evidence>
<comment type="catalytic activity">
    <reaction evidence="1">
        <text>Hydrolysis of terminal, non-reducing alpha-D-galactose residues in alpha-D-galactosides, including galactose oligosaccharides, galactomannans and galactolipids.</text>
        <dbReference type="EC" id="3.2.1.22"/>
    </reaction>
</comment>
<dbReference type="OrthoDB" id="4664297at2759"/>
<evidence type="ECO:0000313" key="5">
    <source>
        <dbReference type="EMBL" id="ANB12774.1"/>
    </source>
</evidence>
<dbReference type="InterPro" id="IPR017853">
    <property type="entry name" value="GH"/>
</dbReference>
<accession>A0A167DCX8</accession>
<comment type="catalytic activity">
    <reaction evidence="4">
        <text>alpha-D-galactosyl-(1-&gt;3)-1D-myo-inositol + sucrose = raffinose + myo-inositol</text>
        <dbReference type="Rhea" id="RHEA:20161"/>
        <dbReference type="ChEBI" id="CHEBI:16634"/>
        <dbReference type="ChEBI" id="CHEBI:17268"/>
        <dbReference type="ChEBI" id="CHEBI:17505"/>
        <dbReference type="ChEBI" id="CHEBI:17992"/>
        <dbReference type="EC" id="2.4.1.82"/>
    </reaction>
</comment>
<protein>
    <submittedName>
        <fullName evidence="5">Uncharacterized protein</fullName>
    </submittedName>
</protein>
<dbReference type="RefSeq" id="XP_018735251.1">
    <property type="nucleotide sequence ID" value="XM_018877894.1"/>
</dbReference>
<keyword evidence="6" id="KW-1185">Reference proteome</keyword>
<dbReference type="Proteomes" id="UP000189580">
    <property type="component" value="Chromosome a"/>
</dbReference>
<name>A0A167DCX8_9ASCO</name>
<sequence>MAPPVSPFAAFLDLSDIFKHFNSDLTSTDTHVSESGFKVFEITNSIDGYSSKEIHLGKPHLLTRHLSFVRESAFWLAPRTGDSELSLDRLGVLTIFERSDGVHVGILPSSGTVDLCTSNLKTSGGGSLVLRTENDSPDTQTLGQRVFVTSGIEFEPVVQALFDVARQVAFREDGDGDDDGDDGDNNENLQIDNKVLQKMESLNIKLGPTWKTEWYDGLMYCTWNGLGPVLSHDLIINALADLDASGVNISGIIIDDGWQHTNQYRQLYDLRADEFRFPSGLKGLVKDIRSKFPYIVDIGVWSTLVGYWEGVVPGSELDESYKTVDARMKNGKTYRLVAAEDTAKFYDDYFSSLAEAGITCVKIDYQAVIDDIQDHHIRGALYPAYQKALFDSSLKYFDGKVIYCMAMVPNIMLRSLQKRTVGSKPRPTPVLRNSNDFFPTILASHFWHIYCNLYNTTYTGNLYSIPDFDMFQSKLQAGGEEPLATRVTGLHAAARCISGGPIYFTDSPKKHELDLINAFSSPSRFNQRVVLRPSGIAKPVFPYLPFDADEGKTLHWGYNYSDLYERSRDGKATSIYSILLAAFNLCYDEVTQGLNWTTLLAVVNSGIQKVATKADYLVIRSYKTGKIWLPKDKTAEVSLLSGEWDMITAAPLIPVPAKPAYGKLRKDDDWIDISRDDSPAIAFFGLLDNICGVAGIHSYEITAKTSDGEGDLGINLWLKALGVIGLYATFPVEHASVSIGGEPLDKSRITLGKLLEFDIRYEAVEQAGSRGDELVLIEITLS</sequence>
<reference evidence="5 6" key="1">
    <citation type="submission" date="2016-02" db="EMBL/GenBank/DDBJ databases">
        <title>Complete genome sequence and transcriptome regulation of the pentose utilising yeast Sugiyamaella lignohabitans.</title>
        <authorList>
            <person name="Bellasio M."/>
            <person name="Peymann A."/>
            <person name="Valli M."/>
            <person name="Sipitzky M."/>
            <person name="Graf A."/>
            <person name="Sauer M."/>
            <person name="Marx H."/>
            <person name="Mattanovich D."/>
        </authorList>
    </citation>
    <scope>NUCLEOTIDE SEQUENCE [LARGE SCALE GENOMIC DNA]</scope>
    <source>
        <strain evidence="5 6">CBS 10342</strain>
    </source>
</reference>
<proteinExistence type="inferred from homology"/>
<dbReference type="SUPFAM" id="SSF51445">
    <property type="entry name" value="(Trans)glycosidases"/>
    <property type="match status" value="1"/>
</dbReference>
<comment type="similarity">
    <text evidence="2">Belongs to the glycosyl hydrolases 36 family.</text>
</comment>
<evidence type="ECO:0000256" key="1">
    <source>
        <dbReference type="ARBA" id="ARBA00001255"/>
    </source>
</evidence>
<dbReference type="AlphaFoldDB" id="A0A167DCX8"/>
<dbReference type="GO" id="GO:0004557">
    <property type="term" value="F:alpha-galactosidase activity"/>
    <property type="evidence" value="ECO:0007669"/>
    <property type="project" value="UniProtKB-EC"/>
</dbReference>
<organism evidence="5 6">
    <name type="scientific">Sugiyamaella lignohabitans</name>
    <dbReference type="NCBI Taxonomy" id="796027"/>
    <lineage>
        <taxon>Eukaryota</taxon>
        <taxon>Fungi</taxon>
        <taxon>Dikarya</taxon>
        <taxon>Ascomycota</taxon>
        <taxon>Saccharomycotina</taxon>
        <taxon>Dipodascomycetes</taxon>
        <taxon>Dipodascales</taxon>
        <taxon>Trichomonascaceae</taxon>
        <taxon>Sugiyamaella</taxon>
    </lineage>
</organism>
<dbReference type="Pfam" id="PF05691">
    <property type="entry name" value="Raffinose_syn"/>
    <property type="match status" value="1"/>
</dbReference>
<keyword evidence="3" id="KW-0119">Carbohydrate metabolism</keyword>